<evidence type="ECO:0000259" key="4">
    <source>
        <dbReference type="PROSITE" id="PS51272"/>
    </source>
</evidence>
<feature type="domain" description="Fibronectin type-III" evidence="3">
    <location>
        <begin position="798"/>
        <end position="890"/>
    </location>
</feature>
<organism evidence="5 6">
    <name type="scientific">Paenibacillus lutrae</name>
    <dbReference type="NCBI Taxonomy" id="2078573"/>
    <lineage>
        <taxon>Bacteria</taxon>
        <taxon>Bacillati</taxon>
        <taxon>Bacillota</taxon>
        <taxon>Bacilli</taxon>
        <taxon>Bacillales</taxon>
        <taxon>Paenibacillaceae</taxon>
        <taxon>Paenibacillus</taxon>
    </lineage>
</organism>
<dbReference type="SUPFAM" id="SSF50939">
    <property type="entry name" value="Sialidases"/>
    <property type="match status" value="1"/>
</dbReference>
<dbReference type="OrthoDB" id="2541479at2"/>
<feature type="domain" description="Fibronectin type-III" evidence="3">
    <location>
        <begin position="984"/>
        <end position="1076"/>
    </location>
</feature>
<dbReference type="Gene3D" id="2.60.40.10">
    <property type="entry name" value="Immunoglobulins"/>
    <property type="match status" value="15"/>
</dbReference>
<feature type="domain" description="Fibronectin type-III" evidence="3">
    <location>
        <begin position="891"/>
        <end position="983"/>
    </location>
</feature>
<gene>
    <name evidence="5" type="ORF">EDM21_15910</name>
</gene>
<feature type="domain" description="Fibronectin type-III" evidence="3">
    <location>
        <begin position="1170"/>
        <end position="1262"/>
    </location>
</feature>
<feature type="domain" description="Fibronectin type-III" evidence="3">
    <location>
        <begin position="1743"/>
        <end position="1832"/>
    </location>
</feature>
<evidence type="ECO:0000256" key="1">
    <source>
        <dbReference type="SAM" id="MobiDB-lite"/>
    </source>
</evidence>
<dbReference type="InterPro" id="IPR050713">
    <property type="entry name" value="RTP_Phos/Ushers"/>
</dbReference>
<accession>A0A7X3FJY9</accession>
<dbReference type="EMBL" id="RHLK01000009">
    <property type="protein sequence ID" value="MVP00987.1"/>
    <property type="molecule type" value="Genomic_DNA"/>
</dbReference>
<dbReference type="Proteomes" id="UP000490800">
    <property type="component" value="Unassembled WGS sequence"/>
</dbReference>
<dbReference type="SUPFAM" id="SSF49265">
    <property type="entry name" value="Fibronectin type III"/>
    <property type="match status" value="8"/>
</dbReference>
<feature type="domain" description="Fibronectin type-III" evidence="3">
    <location>
        <begin position="1653"/>
        <end position="1742"/>
    </location>
</feature>
<evidence type="ECO:0000259" key="3">
    <source>
        <dbReference type="PROSITE" id="PS50853"/>
    </source>
</evidence>
<sequence>MNVYKYLKVWMAAILVLTSSGISPFLAKAQVASWQTIADPKITSSISTVGYANGYWLIFNTAGSYSYSTDAINWTLGQNNIDVNGRRCNGKKAIDTGSELLISCDNGDILAVPDGKSPADIGNWEARRSLSDSVNHNLTAIATDGAGTTVVTGQAGSILVSKNGTTWADNRQSGINPYGVAFGEGKFIVTGDNSASKSVLYSSTDGVTWTVVGGASPAQRLRGIAYGNDKFVAVGYSGYIYVSEDGVTWKKENPPSDVSAITYTNLTFGAGKFYATGTKETLISSVDGVNWETEMYTSTGTKNYTSVAVTEGRAIVAASDLLKTAVVTTPASNVTTFATTGKTTTTASFSWTAASGATAIKVEQSPKGQNSWTTAQTGAIGVSAASATVSGLTPTTEYDFRLVVTGGTNAGNSNVVSVQTDTPIVPVADFATTGKTTTTASFSWTAASGATAVIIEQSPKGQNTWTTAQTGAISVSAVSATVTGLTPTTEYDFRLVVTGGTNAGNSNVVSVQTDTPIVPVADFATTGKTTTTASFSWTAASGATAIKVEQSPKGQNSWTTAQTGAISVTAASATVTGLTPTTEYDFRLVVTGGTNAGNSNVVSVQTDTPIVPVADFATTGKTTTTASFSWTAASGATAIKVEQSPKGQNTWTTAQTGAIGVSAASATVTGLTPTTEYDFRLVVTGGTNAGNSNVVSLQTDTPIVPVADFATTGKTTTTVSFSWTAASGATAIKIEQSPKGQNTWTTAQTGAISVSAASATVSGLTPTTEYDFRLVVTGGTNAGNSNVVSVQTETLIVPVADFATTGKTTTTASFSWTAASGATAIIIEQSPKGQNTWTTAQTGAISVSAASATVTGLTPTTEYDFRLVVTGGTNAGNSNVVSVQTDTPIVPVADFATTGKTTTTASFSWTAASGATAIKVEQSPKGQNSWTTAQTGAIGVSAVSATVTGLTPTTEYDFRLVVTGGTNAGNSNVVSVQTETPIVPVADFATTGKTTTTASFSWTAASGATSVIIEQSPKGQNTWTTAQTGAIGVSAASATVTGLTPTTEYDFRLVVTGGTNAGNSNVVSVQTDTPIVPVADFATTGKTTTTASFSWTAASGATAIKIEQSPKGQNTWTTAQTGAISISAASATVTGLTPTTEYDFRLVVTGGTNAGNSNLVSVQTDTPIVPVADFATTGKTTTTASFSWTAASGATAIIIEQSPKGQNTWTPAQTGAISISAASATVTGLSPTTEYDFRLVVTGGTNAGNSNVVSVQTDTPIVPVADFATTGKTTTTASFSWTAASGATAIKIEQSPKGQNTWTTAQTGAIGVSAASATVTGLTPTTEYDFRLVVTGGTNAGNSNVVSVQTETPIVPVADFATTGKTTTTVSFSWTAASGATAIKIEQSPKGQNTWTTAQTGAIGVSAASATVTGLTPTTEYDFRLVVTGGTNAGNSNVVSVQTETPIVPVADFATTGKTTTTASFSWTSANGATAIIIEQSPKGQNTWTPAQTGAISVSAASATVTGLNPSTEYDFRLVVTGGTNAGTSNEVSVTTPAALTYSLYPIGDQTLNALVIGYAPGTQEIRNIGLSRTGTGKLSNLNVSLSGTNAGDFEITQPALTELNEFNLQTDFTIKAKDGLAAGTYTTQVTISATNMTDVTLTVTQVVNLPNVPANPQNLTAAGGDRQVELNWSTVTGATYYDVYRGTASGVYDSTPIATVTGATYLAKDLTNGTTYYFIVKAGNPGGGSAASNEGSATPGAVPLAPTNVTAVAGNGEATITFTAPVNNGGLPITQYEVTVSPGNTIVTNASSPVTITGLTNGTSYTFTVKAINAAGKSEASAASNAVIPAAPSGGGDNGGGNGGNTGSPSPNPDPQPQPQPSVVDVIINGKPVNAGTLLTTSRNGQKVVTVSVNEELLKRYLEAEGKGAVVVVPVTAESDVYVAELNGRMVKGMEAGQAVIEIRTDSASYTLPSQQIDIEAISRQFGQNIQLQDIKIHLQVAEPSADIIRLVNEAAKKSGFETAVPPLNFTVQAAYGGRTIDISNFNAYVERAMLIPDGVDLGRITTGVAVEPNGTVRHVPTKVMKKDGQYYAIINSLSSGTYAVVWHPLEFKDVEGHWSEQSVNDMGSRMVVSGVGSELFQPDRDITRAEFAAIIIRGLGIELDNGKSAFADLNSSDWYYDTVYTAHKYNLINGFEDGTFRPEDRITREQAMVILSKAMLLTGLKQKQADSTIEEQLKAFTDALDVSGWAKSGIADSVQAGIVTGRNGGKLAPKAFITRAEVAATLQRLLQKSDLI</sequence>
<comment type="caution">
    <text evidence="5">The sequence shown here is derived from an EMBL/GenBank/DDBJ whole genome shotgun (WGS) entry which is preliminary data.</text>
</comment>
<dbReference type="InterPro" id="IPR003961">
    <property type="entry name" value="FN3_dom"/>
</dbReference>
<feature type="compositionally biased region" description="Gly residues" evidence="1">
    <location>
        <begin position="1834"/>
        <end position="1847"/>
    </location>
</feature>
<name>A0A7X3FJY9_9BACL</name>
<proteinExistence type="predicted"/>
<feature type="domain" description="SLH" evidence="4">
    <location>
        <begin position="2148"/>
        <end position="2211"/>
    </location>
</feature>
<feature type="domain" description="Fibronectin type-III" evidence="3">
    <location>
        <begin position="330"/>
        <end position="425"/>
    </location>
</feature>
<feature type="signal peptide" evidence="2">
    <location>
        <begin position="1"/>
        <end position="27"/>
    </location>
</feature>
<dbReference type="CDD" id="cd00063">
    <property type="entry name" value="FN3"/>
    <property type="match status" value="9"/>
</dbReference>
<feature type="domain" description="Fibronectin type-III" evidence="3">
    <location>
        <begin position="1263"/>
        <end position="1355"/>
    </location>
</feature>
<reference evidence="5 6" key="1">
    <citation type="journal article" date="2019" name="Microorganisms">
        <title>Paenibacillus lutrae sp. nov., A Chitinolytic Species Isolated from A River Otter in Castril Natural Park, Granada, Spain.</title>
        <authorList>
            <person name="Rodriguez M."/>
            <person name="Reina J.C."/>
            <person name="Bejar V."/>
            <person name="Llamas I."/>
        </authorList>
    </citation>
    <scope>NUCLEOTIDE SEQUENCE [LARGE SCALE GENOMIC DNA]</scope>
    <source>
        <strain evidence="5 6">N10</strain>
    </source>
</reference>
<feature type="region of interest" description="Disordered" evidence="1">
    <location>
        <begin position="1829"/>
        <end position="1864"/>
    </location>
</feature>
<dbReference type="InterPro" id="IPR036278">
    <property type="entry name" value="Sialidase_sf"/>
</dbReference>
<dbReference type="PANTHER" id="PTHR46957:SF3">
    <property type="entry name" value="CYTOKINE RECEPTOR"/>
    <property type="match status" value="1"/>
</dbReference>
<dbReference type="Pfam" id="PF00395">
    <property type="entry name" value="SLH"/>
    <property type="match status" value="3"/>
</dbReference>
<feature type="domain" description="Fibronectin type-III" evidence="3">
    <location>
        <begin position="705"/>
        <end position="797"/>
    </location>
</feature>
<dbReference type="InterPro" id="IPR013783">
    <property type="entry name" value="Ig-like_fold"/>
</dbReference>
<feature type="domain" description="Fibronectin type-III" evidence="3">
    <location>
        <begin position="1077"/>
        <end position="1169"/>
    </location>
</feature>
<dbReference type="PROSITE" id="PS50853">
    <property type="entry name" value="FN3"/>
    <property type="match status" value="15"/>
</dbReference>
<feature type="domain" description="Fibronectin type-III" evidence="3">
    <location>
        <begin position="519"/>
        <end position="611"/>
    </location>
</feature>
<keyword evidence="6" id="KW-1185">Reference proteome</keyword>
<evidence type="ECO:0000256" key="2">
    <source>
        <dbReference type="SAM" id="SignalP"/>
    </source>
</evidence>
<dbReference type="InterPro" id="IPR001119">
    <property type="entry name" value="SLH_dom"/>
</dbReference>
<feature type="domain" description="SLH" evidence="4">
    <location>
        <begin position="2088"/>
        <end position="2147"/>
    </location>
</feature>
<dbReference type="PROSITE" id="PS51272">
    <property type="entry name" value="SLH"/>
    <property type="match status" value="3"/>
</dbReference>
<evidence type="ECO:0008006" key="7">
    <source>
        <dbReference type="Google" id="ProtNLM"/>
    </source>
</evidence>
<feature type="chain" id="PRO_5039599079" description="Fibronectin type III domain-containing protein" evidence="2">
    <location>
        <begin position="28"/>
        <end position="2278"/>
    </location>
</feature>
<dbReference type="SMART" id="SM00060">
    <property type="entry name" value="FN3"/>
    <property type="match status" value="15"/>
</dbReference>
<feature type="domain" description="SLH" evidence="4">
    <location>
        <begin position="2219"/>
        <end position="2278"/>
    </location>
</feature>
<dbReference type="InterPro" id="IPR036116">
    <property type="entry name" value="FN3_sf"/>
</dbReference>
<feature type="domain" description="Fibronectin type-III" evidence="3">
    <location>
        <begin position="1356"/>
        <end position="1448"/>
    </location>
</feature>
<dbReference type="GO" id="GO:0016020">
    <property type="term" value="C:membrane"/>
    <property type="evidence" value="ECO:0007669"/>
    <property type="project" value="UniProtKB-SubCell"/>
</dbReference>
<feature type="domain" description="Fibronectin type-III" evidence="3">
    <location>
        <begin position="426"/>
        <end position="518"/>
    </location>
</feature>
<keyword evidence="2" id="KW-0732">Signal</keyword>
<protein>
    <recommendedName>
        <fullName evidence="7">Fibronectin type III domain-containing protein</fullName>
    </recommendedName>
</protein>
<evidence type="ECO:0000313" key="5">
    <source>
        <dbReference type="EMBL" id="MVP00987.1"/>
    </source>
</evidence>
<feature type="compositionally biased region" description="Pro residues" evidence="1">
    <location>
        <begin position="1851"/>
        <end position="1861"/>
    </location>
</feature>
<dbReference type="RefSeq" id="WP_157336984.1">
    <property type="nucleotide sequence ID" value="NZ_RHLK01000009.1"/>
</dbReference>
<feature type="domain" description="Fibronectin type-III" evidence="3">
    <location>
        <begin position="612"/>
        <end position="704"/>
    </location>
</feature>
<evidence type="ECO:0000313" key="6">
    <source>
        <dbReference type="Proteomes" id="UP000490800"/>
    </source>
</evidence>
<feature type="domain" description="Fibronectin type-III" evidence="3">
    <location>
        <begin position="1449"/>
        <end position="1539"/>
    </location>
</feature>
<dbReference type="PANTHER" id="PTHR46957">
    <property type="entry name" value="CYTOKINE RECEPTOR"/>
    <property type="match status" value="1"/>
</dbReference>
<dbReference type="Pfam" id="PF00041">
    <property type="entry name" value="fn3"/>
    <property type="match status" value="1"/>
</dbReference>